<protein>
    <submittedName>
        <fullName evidence="2">Uncharacterized protein</fullName>
    </submittedName>
</protein>
<dbReference type="EMBL" id="SKBQ01000152">
    <property type="protein sequence ID" value="TPX17038.1"/>
    <property type="molecule type" value="Genomic_DNA"/>
</dbReference>
<proteinExistence type="predicted"/>
<feature type="region of interest" description="Disordered" evidence="1">
    <location>
        <begin position="82"/>
        <end position="103"/>
    </location>
</feature>
<evidence type="ECO:0000313" key="3">
    <source>
        <dbReference type="Proteomes" id="UP000319257"/>
    </source>
</evidence>
<feature type="compositionally biased region" description="Low complexity" evidence="1">
    <location>
        <begin position="82"/>
        <end position="95"/>
    </location>
</feature>
<dbReference type="InParanoid" id="A0A507BK13"/>
<gene>
    <name evidence="2" type="ORF">E0L32_012295</name>
</gene>
<evidence type="ECO:0000313" key="2">
    <source>
        <dbReference type="EMBL" id="TPX17038.1"/>
    </source>
</evidence>
<dbReference type="AlphaFoldDB" id="A0A507BK13"/>
<accession>A0A507BK13</accession>
<keyword evidence="3" id="KW-1185">Reference proteome</keyword>
<sequence>MYQSHRFLKALGILDIIQRIKEADESNVLLTIAEHAGRLFLDDMWKSAPVNLQFIDGREVTSGMPPIDFLLSLEKVGEAAARAAGSPAAQEPAAPAGGGARPAGGAAAAAAAVATRPAIMWADRAEVSAARAEVSEARAEFSAARASISAARADR</sequence>
<name>A0A507BK13_9PEZI</name>
<evidence type="ECO:0000256" key="1">
    <source>
        <dbReference type="SAM" id="MobiDB-lite"/>
    </source>
</evidence>
<organism evidence="2 3">
    <name type="scientific">Thyridium curvatum</name>
    <dbReference type="NCBI Taxonomy" id="1093900"/>
    <lineage>
        <taxon>Eukaryota</taxon>
        <taxon>Fungi</taxon>
        <taxon>Dikarya</taxon>
        <taxon>Ascomycota</taxon>
        <taxon>Pezizomycotina</taxon>
        <taxon>Sordariomycetes</taxon>
        <taxon>Sordariomycetidae</taxon>
        <taxon>Thyridiales</taxon>
        <taxon>Thyridiaceae</taxon>
        <taxon>Thyridium</taxon>
    </lineage>
</organism>
<dbReference type="Proteomes" id="UP000319257">
    <property type="component" value="Unassembled WGS sequence"/>
</dbReference>
<dbReference type="RefSeq" id="XP_030998749.1">
    <property type="nucleotide sequence ID" value="XM_031135120.1"/>
</dbReference>
<dbReference type="GeneID" id="41979742"/>
<comment type="caution">
    <text evidence="2">The sequence shown here is derived from an EMBL/GenBank/DDBJ whole genome shotgun (WGS) entry which is preliminary data.</text>
</comment>
<reference evidence="2 3" key="1">
    <citation type="submission" date="2019-06" db="EMBL/GenBank/DDBJ databases">
        <title>Draft genome sequence of the filamentous fungus Phialemoniopsis curvata isolated from diesel fuel.</title>
        <authorList>
            <person name="Varaljay V.A."/>
            <person name="Lyon W.J."/>
            <person name="Crouch A.L."/>
            <person name="Drake C.E."/>
            <person name="Hollomon J.M."/>
            <person name="Nadeau L.J."/>
            <person name="Nunn H.S."/>
            <person name="Stevenson B.S."/>
            <person name="Bojanowski C.L."/>
            <person name="Crookes-Goodson W.J."/>
        </authorList>
    </citation>
    <scope>NUCLEOTIDE SEQUENCE [LARGE SCALE GENOMIC DNA]</scope>
    <source>
        <strain evidence="2 3">D216</strain>
    </source>
</reference>